<dbReference type="Proteomes" id="UP001056384">
    <property type="component" value="Chromosome 9"/>
</dbReference>
<gene>
    <name evidence="3" type="ORF">Slin15195_G103310</name>
</gene>
<evidence type="ECO:0000313" key="3">
    <source>
        <dbReference type="EMBL" id="USW57012.1"/>
    </source>
</evidence>
<dbReference type="EMBL" id="CP099426">
    <property type="protein sequence ID" value="USW57012.1"/>
    <property type="molecule type" value="Genomic_DNA"/>
</dbReference>
<keyword evidence="4" id="KW-1185">Reference proteome</keyword>
<evidence type="ECO:0000256" key="1">
    <source>
        <dbReference type="SAM" id="MobiDB-lite"/>
    </source>
</evidence>
<protein>
    <submittedName>
        <fullName evidence="3">Uncharacterized protein</fullName>
    </submittedName>
</protein>
<feature type="compositionally biased region" description="Polar residues" evidence="1">
    <location>
        <begin position="58"/>
        <end position="73"/>
    </location>
</feature>
<feature type="signal peptide" evidence="2">
    <location>
        <begin position="1"/>
        <end position="19"/>
    </location>
</feature>
<name>A0A9Q9B427_9PEZI</name>
<organism evidence="3 4">
    <name type="scientific">Septoria linicola</name>
    <dbReference type="NCBI Taxonomy" id="215465"/>
    <lineage>
        <taxon>Eukaryota</taxon>
        <taxon>Fungi</taxon>
        <taxon>Dikarya</taxon>
        <taxon>Ascomycota</taxon>
        <taxon>Pezizomycotina</taxon>
        <taxon>Dothideomycetes</taxon>
        <taxon>Dothideomycetidae</taxon>
        <taxon>Mycosphaerellales</taxon>
        <taxon>Mycosphaerellaceae</taxon>
        <taxon>Septoria</taxon>
    </lineage>
</organism>
<feature type="chain" id="PRO_5040140723" evidence="2">
    <location>
        <begin position="20"/>
        <end position="87"/>
    </location>
</feature>
<evidence type="ECO:0000313" key="4">
    <source>
        <dbReference type="Proteomes" id="UP001056384"/>
    </source>
</evidence>
<dbReference type="AlphaFoldDB" id="A0A9Q9B427"/>
<proteinExistence type="predicted"/>
<accession>A0A9Q9B427</accession>
<feature type="region of interest" description="Disordered" evidence="1">
    <location>
        <begin position="58"/>
        <end position="87"/>
    </location>
</feature>
<evidence type="ECO:0000256" key="2">
    <source>
        <dbReference type="SAM" id="SignalP"/>
    </source>
</evidence>
<keyword evidence="2" id="KW-0732">Signal</keyword>
<reference evidence="3" key="1">
    <citation type="submission" date="2022-06" db="EMBL/GenBank/DDBJ databases">
        <title>Complete genome sequences of two strains of the flax pathogen Septoria linicola.</title>
        <authorList>
            <person name="Lapalu N."/>
            <person name="Simon A."/>
            <person name="Demenou B."/>
            <person name="Paumier D."/>
            <person name="Guillot M.-P."/>
            <person name="Gout L."/>
            <person name="Valade R."/>
        </authorList>
    </citation>
    <scope>NUCLEOTIDE SEQUENCE</scope>
    <source>
        <strain evidence="3">SE15195</strain>
    </source>
</reference>
<sequence>MRLTAIISSVLALGALTSAAPVAFDASPVVANIVARAPEPSWGIVGKVLGKLFNKTQANSKANPAPSTTQNNLGLDADGRAVGWRNN</sequence>